<keyword evidence="7 9" id="KW-1133">Transmembrane helix</keyword>
<dbReference type="PANTHER" id="PTHR24223:SF456">
    <property type="entry name" value="MULTIDRUG RESISTANCE-ASSOCIATED PROTEIN LETHAL(2)03659"/>
    <property type="match status" value="1"/>
</dbReference>
<comment type="caution">
    <text evidence="11">The sequence shown here is derived from an EMBL/GenBank/DDBJ whole genome shotgun (WGS) entry which is preliminary data.</text>
</comment>
<keyword evidence="5" id="KW-0547">Nucleotide-binding</keyword>
<evidence type="ECO:0000256" key="4">
    <source>
        <dbReference type="ARBA" id="ARBA00022692"/>
    </source>
</evidence>
<dbReference type="EMBL" id="JBJKFK010004097">
    <property type="protein sequence ID" value="KAL3309276.1"/>
    <property type="molecule type" value="Genomic_DNA"/>
</dbReference>
<evidence type="ECO:0000256" key="6">
    <source>
        <dbReference type="ARBA" id="ARBA00022840"/>
    </source>
</evidence>
<evidence type="ECO:0000256" key="2">
    <source>
        <dbReference type="ARBA" id="ARBA00009726"/>
    </source>
</evidence>
<dbReference type="GO" id="GO:0005524">
    <property type="term" value="F:ATP binding"/>
    <property type="evidence" value="ECO:0007669"/>
    <property type="project" value="UniProtKB-KW"/>
</dbReference>
<keyword evidence="8 9" id="KW-0472">Membrane</keyword>
<dbReference type="InterPro" id="IPR036640">
    <property type="entry name" value="ABC1_TM_sf"/>
</dbReference>
<comment type="subcellular location">
    <subcellularLocation>
        <location evidence="1">Membrane</location>
        <topology evidence="1">Multi-pass membrane protein</topology>
    </subcellularLocation>
</comment>
<keyword evidence="4 9" id="KW-0812">Transmembrane</keyword>
<accession>A0ABD2PU35</accession>
<dbReference type="SUPFAM" id="SSF90123">
    <property type="entry name" value="ABC transporter transmembrane region"/>
    <property type="match status" value="1"/>
</dbReference>
<dbReference type="PROSITE" id="PS50929">
    <property type="entry name" value="ABC_TM1F"/>
    <property type="match status" value="1"/>
</dbReference>
<evidence type="ECO:0000256" key="1">
    <source>
        <dbReference type="ARBA" id="ARBA00004141"/>
    </source>
</evidence>
<dbReference type="PANTHER" id="PTHR24223">
    <property type="entry name" value="ATP-BINDING CASSETTE SUB-FAMILY C"/>
    <property type="match status" value="1"/>
</dbReference>
<keyword evidence="12" id="KW-1185">Reference proteome</keyword>
<feature type="transmembrane region" description="Helical" evidence="9">
    <location>
        <begin position="84"/>
        <end position="108"/>
    </location>
</feature>
<keyword evidence="3" id="KW-0813">Transport</keyword>
<evidence type="ECO:0000256" key="8">
    <source>
        <dbReference type="ARBA" id="ARBA00023136"/>
    </source>
</evidence>
<keyword evidence="6" id="KW-0067">ATP-binding</keyword>
<evidence type="ECO:0000256" key="7">
    <source>
        <dbReference type="ARBA" id="ARBA00022989"/>
    </source>
</evidence>
<dbReference type="Pfam" id="PF00664">
    <property type="entry name" value="ABC_membrane"/>
    <property type="match status" value="1"/>
</dbReference>
<dbReference type="Proteomes" id="UP001626550">
    <property type="component" value="Unassembled WGS sequence"/>
</dbReference>
<evidence type="ECO:0000256" key="5">
    <source>
        <dbReference type="ARBA" id="ARBA00022741"/>
    </source>
</evidence>
<feature type="domain" description="ABC transmembrane type-1" evidence="10">
    <location>
        <begin position="85"/>
        <end position="199"/>
    </location>
</feature>
<comment type="similarity">
    <text evidence="2">Belongs to the ABC transporter superfamily. ABCC family. Conjugate transporter (TC 3.A.1.208) subfamily.</text>
</comment>
<evidence type="ECO:0000259" key="10">
    <source>
        <dbReference type="PROSITE" id="PS50929"/>
    </source>
</evidence>
<reference evidence="11 12" key="1">
    <citation type="submission" date="2024-11" db="EMBL/GenBank/DDBJ databases">
        <title>Adaptive evolution of stress response genes in parasites aligns with host niche diversity.</title>
        <authorList>
            <person name="Hahn C."/>
            <person name="Resl P."/>
        </authorList>
    </citation>
    <scope>NUCLEOTIDE SEQUENCE [LARGE SCALE GENOMIC DNA]</scope>
    <source>
        <strain evidence="11">EGGRZ-B1_66</strain>
        <tissue evidence="11">Body</tissue>
    </source>
</reference>
<evidence type="ECO:0000256" key="3">
    <source>
        <dbReference type="ARBA" id="ARBA00022448"/>
    </source>
</evidence>
<dbReference type="InterPro" id="IPR050173">
    <property type="entry name" value="ABC_transporter_C-like"/>
</dbReference>
<protein>
    <submittedName>
        <fullName evidence="11">Multidrug resistance-associated protein 4</fullName>
    </submittedName>
</protein>
<dbReference type="InterPro" id="IPR011527">
    <property type="entry name" value="ABC1_TM_dom"/>
</dbReference>
<feature type="transmembrane region" description="Helical" evidence="9">
    <location>
        <begin position="120"/>
        <end position="140"/>
    </location>
</feature>
<evidence type="ECO:0000313" key="12">
    <source>
        <dbReference type="Proteomes" id="UP001626550"/>
    </source>
</evidence>
<evidence type="ECO:0000256" key="9">
    <source>
        <dbReference type="SAM" id="Phobius"/>
    </source>
</evidence>
<dbReference type="GO" id="GO:0016020">
    <property type="term" value="C:membrane"/>
    <property type="evidence" value="ECO:0007669"/>
    <property type="project" value="UniProtKB-SubCell"/>
</dbReference>
<sequence>MSQAHVDYEKAGCLSRCFFSWLTPMFKIASKRNLTFNDLIATPKSEEAQHLTQKLTNEWTKETKKPLGQQYFHRAMLRFLKLDLLIYAALQICDTIFLTIKPLLIGWIIGEFSKADGGDISVVSMYTALLILAMFASVLLRNQQFYYGSLTGMRLRIASTGLVFNKVLTLDQKSLAHSSFGQIFNLLSTDVRRFENVRF</sequence>
<proteinExistence type="inferred from homology"/>
<name>A0ABD2PU35_9PLAT</name>
<dbReference type="AlphaFoldDB" id="A0ABD2PU35"/>
<gene>
    <name evidence="11" type="primary">ABCC4_5</name>
    <name evidence="11" type="ORF">Ciccas_012178</name>
</gene>
<dbReference type="Gene3D" id="1.20.1560.10">
    <property type="entry name" value="ABC transporter type 1, transmembrane domain"/>
    <property type="match status" value="1"/>
</dbReference>
<evidence type="ECO:0000313" key="11">
    <source>
        <dbReference type="EMBL" id="KAL3309276.1"/>
    </source>
</evidence>
<organism evidence="11 12">
    <name type="scientific">Cichlidogyrus casuarinus</name>
    <dbReference type="NCBI Taxonomy" id="1844966"/>
    <lineage>
        <taxon>Eukaryota</taxon>
        <taxon>Metazoa</taxon>
        <taxon>Spiralia</taxon>
        <taxon>Lophotrochozoa</taxon>
        <taxon>Platyhelminthes</taxon>
        <taxon>Monogenea</taxon>
        <taxon>Monopisthocotylea</taxon>
        <taxon>Dactylogyridea</taxon>
        <taxon>Ancyrocephalidae</taxon>
        <taxon>Cichlidogyrus</taxon>
    </lineage>
</organism>